<dbReference type="PROSITE" id="PS51833">
    <property type="entry name" value="HDOD"/>
    <property type="match status" value="1"/>
</dbReference>
<dbReference type="InterPro" id="IPR013976">
    <property type="entry name" value="HDOD"/>
</dbReference>
<reference evidence="3" key="1">
    <citation type="journal article" date="2019" name="Int. J. Syst. Evol. Microbiol.">
        <title>The Global Catalogue of Microorganisms (GCM) 10K type strain sequencing project: providing services to taxonomists for standard genome sequencing and annotation.</title>
        <authorList>
            <consortium name="The Broad Institute Genomics Platform"/>
            <consortium name="The Broad Institute Genome Sequencing Center for Infectious Disease"/>
            <person name="Wu L."/>
            <person name="Ma J."/>
        </authorList>
    </citation>
    <scope>NUCLEOTIDE SEQUENCE [LARGE SCALE GENOMIC DNA]</scope>
    <source>
        <strain evidence="3">KCTC 52168</strain>
    </source>
</reference>
<sequence>MGAFESQLNLADALSRGVLAQATLSYAPMIDRHRKVIGMRLVVCGTDGTQPSMSDVVRALRDIVPEEEIRLSVHVVGADVDPALFTVPGSRAIAVEIPAAYTVNPECFEYLPAFNAVGHPLVLYGVPPSALDPKLFDCFKHSVVDLSEDRRIGEENRVITASATRRIPFVQSGIRTVAALEASFARNCYAVIGWPFDDVLRSSSVASSNPDFVTITKLMQMVDQQVPVEQIEPVMKRDPALGYRLLRYINSPAFGLSVVIQSFKHAVMMLGYNRLKRWLALLLATSSKDVMLRPVMYSSMRRGMFMERVVGKSVDQELRDEMFICGVFSQLDRLFHTSFEQLFAMLNVPENVRNALVHRTGPHMPYLQLAEAVEVGDSELINKLVTDNLMSLAAVNAALIDTLVEASKEE</sequence>
<comment type="caution">
    <text evidence="2">The sequence shown here is derived from an EMBL/GenBank/DDBJ whole genome shotgun (WGS) entry which is preliminary data.</text>
</comment>
<dbReference type="RefSeq" id="WP_377305848.1">
    <property type="nucleotide sequence ID" value="NZ_CP180191.1"/>
</dbReference>
<evidence type="ECO:0000259" key="1">
    <source>
        <dbReference type="PROSITE" id="PS51833"/>
    </source>
</evidence>
<accession>A0ABV7H994</accession>
<gene>
    <name evidence="2" type="ORF">ACFOEN_16585</name>
</gene>
<dbReference type="PANTHER" id="PTHR33525">
    <property type="match status" value="1"/>
</dbReference>
<evidence type="ECO:0000313" key="3">
    <source>
        <dbReference type="Proteomes" id="UP001595556"/>
    </source>
</evidence>
<dbReference type="SUPFAM" id="SSF109604">
    <property type="entry name" value="HD-domain/PDEase-like"/>
    <property type="match status" value="1"/>
</dbReference>
<dbReference type="Gene3D" id="1.10.3210.10">
    <property type="entry name" value="Hypothetical protein af1432"/>
    <property type="match status" value="1"/>
</dbReference>
<evidence type="ECO:0000313" key="2">
    <source>
        <dbReference type="EMBL" id="MFC3149241.1"/>
    </source>
</evidence>
<dbReference type="Proteomes" id="UP001595556">
    <property type="component" value="Unassembled WGS sequence"/>
</dbReference>
<dbReference type="InterPro" id="IPR052340">
    <property type="entry name" value="RNase_Y/CdgJ"/>
</dbReference>
<name>A0ABV7H994_9BURK</name>
<protein>
    <submittedName>
        <fullName evidence="2">EAL and HDOD domain-containing protein</fullName>
    </submittedName>
</protein>
<feature type="domain" description="HDOD" evidence="1">
    <location>
        <begin position="208"/>
        <end position="394"/>
    </location>
</feature>
<dbReference type="EMBL" id="JBHRTI010000010">
    <property type="protein sequence ID" value="MFC3149241.1"/>
    <property type="molecule type" value="Genomic_DNA"/>
</dbReference>
<proteinExistence type="predicted"/>
<keyword evidence="3" id="KW-1185">Reference proteome</keyword>
<dbReference type="Pfam" id="PF08668">
    <property type="entry name" value="HDOD"/>
    <property type="match status" value="1"/>
</dbReference>
<organism evidence="2 3">
    <name type="scientific">Piscinibacterium candidicorallinum</name>
    <dbReference type="NCBI Taxonomy" id="1793872"/>
    <lineage>
        <taxon>Bacteria</taxon>
        <taxon>Pseudomonadati</taxon>
        <taxon>Pseudomonadota</taxon>
        <taxon>Betaproteobacteria</taxon>
        <taxon>Burkholderiales</taxon>
        <taxon>Piscinibacterium</taxon>
    </lineage>
</organism>
<dbReference type="PANTHER" id="PTHR33525:SF4">
    <property type="entry name" value="CYCLIC DI-GMP PHOSPHODIESTERASE CDGJ"/>
    <property type="match status" value="1"/>
</dbReference>